<dbReference type="InterPro" id="IPR009003">
    <property type="entry name" value="Peptidase_S1_PA"/>
</dbReference>
<protein>
    <recommendedName>
        <fullName evidence="3">Trypsin-like peptidase domain-containing protein</fullName>
    </recommendedName>
</protein>
<dbReference type="RefSeq" id="WP_344823063.1">
    <property type="nucleotide sequence ID" value="NZ_BAABEZ010000004.1"/>
</dbReference>
<comment type="caution">
    <text evidence="1">The sequence shown here is derived from an EMBL/GenBank/DDBJ whole genome shotgun (WGS) entry which is preliminary data.</text>
</comment>
<dbReference type="PANTHER" id="PTHR43019:SF23">
    <property type="entry name" value="PROTEASE DO-LIKE 5, CHLOROPLASTIC"/>
    <property type="match status" value="1"/>
</dbReference>
<dbReference type="Proteomes" id="UP001501410">
    <property type="component" value="Unassembled WGS sequence"/>
</dbReference>
<dbReference type="PANTHER" id="PTHR43019">
    <property type="entry name" value="SERINE ENDOPROTEASE DEGS"/>
    <property type="match status" value="1"/>
</dbReference>
<dbReference type="PRINTS" id="PR00834">
    <property type="entry name" value="PROTEASES2C"/>
</dbReference>
<sequence length="357" mass="39902">MNNDNQIWNLAEAYLAKTLSPAEQVSLEQRLASDTRFRSDFEEAMNLISSLNQKGAQQRFKNTLSDIHAAMHTRKAAQHISLKSHYLRTGAVAAGVAILTSLGISWYHNHHQDTTPRYSELRKVKSELEGIRQSQNRIIRDLDNKANKPLMDNKYSGTGFALTNDGYVITNYHVTEGADSVYIQTRNGEYFKASTISFDAKSDIAILKVESRKFRFNKQQSALPYTFATTKKSLGERVFTLGYPQDEIVYSEGYVSSRNGFMGDSMQYRLELPAEPGQSGAPVMDASGNIVAIVTGKESQSVNITYAVSSNTLLRMLRSIPQNNTISLPKSGKLGGLAREKQIEKLQDYTCVVNVYK</sequence>
<dbReference type="Gene3D" id="2.40.10.10">
    <property type="entry name" value="Trypsin-like serine proteases"/>
    <property type="match status" value="2"/>
</dbReference>
<accession>A0ABP8ML22</accession>
<dbReference type="EMBL" id="BAABEZ010000004">
    <property type="protein sequence ID" value="GAA4451288.1"/>
    <property type="molecule type" value="Genomic_DNA"/>
</dbReference>
<dbReference type="SUPFAM" id="SSF50494">
    <property type="entry name" value="Trypsin-like serine proteases"/>
    <property type="match status" value="1"/>
</dbReference>
<proteinExistence type="predicted"/>
<dbReference type="InterPro" id="IPR001940">
    <property type="entry name" value="Peptidase_S1C"/>
</dbReference>
<reference evidence="2" key="1">
    <citation type="journal article" date="2019" name="Int. J. Syst. Evol. Microbiol.">
        <title>The Global Catalogue of Microorganisms (GCM) 10K type strain sequencing project: providing services to taxonomists for standard genome sequencing and annotation.</title>
        <authorList>
            <consortium name="The Broad Institute Genomics Platform"/>
            <consortium name="The Broad Institute Genome Sequencing Center for Infectious Disease"/>
            <person name="Wu L."/>
            <person name="Ma J."/>
        </authorList>
    </citation>
    <scope>NUCLEOTIDE SEQUENCE [LARGE SCALE GENOMIC DNA]</scope>
    <source>
        <strain evidence="2">JCM 31921</strain>
    </source>
</reference>
<evidence type="ECO:0000313" key="1">
    <source>
        <dbReference type="EMBL" id="GAA4451288.1"/>
    </source>
</evidence>
<gene>
    <name evidence="1" type="ORF">GCM10023092_08680</name>
</gene>
<dbReference type="Pfam" id="PF13365">
    <property type="entry name" value="Trypsin_2"/>
    <property type="match status" value="1"/>
</dbReference>
<organism evidence="1 2">
    <name type="scientific">Rurimicrobium arvi</name>
    <dbReference type="NCBI Taxonomy" id="2049916"/>
    <lineage>
        <taxon>Bacteria</taxon>
        <taxon>Pseudomonadati</taxon>
        <taxon>Bacteroidota</taxon>
        <taxon>Chitinophagia</taxon>
        <taxon>Chitinophagales</taxon>
        <taxon>Chitinophagaceae</taxon>
        <taxon>Rurimicrobium</taxon>
    </lineage>
</organism>
<evidence type="ECO:0000313" key="2">
    <source>
        <dbReference type="Proteomes" id="UP001501410"/>
    </source>
</evidence>
<dbReference type="InterPro" id="IPR043504">
    <property type="entry name" value="Peptidase_S1_PA_chymotrypsin"/>
</dbReference>
<evidence type="ECO:0008006" key="3">
    <source>
        <dbReference type="Google" id="ProtNLM"/>
    </source>
</evidence>
<name>A0ABP8ML22_9BACT</name>
<keyword evidence="2" id="KW-1185">Reference proteome</keyword>